<comment type="caution">
    <text evidence="2">The sequence shown here is derived from an EMBL/GenBank/DDBJ whole genome shotgun (WGS) entry which is preliminary data.</text>
</comment>
<gene>
    <name evidence="2" type="ORF">B0H17DRAFT_935258</name>
</gene>
<sequence>MFGATIALLALAHGGLSFPSAIFTTASRSPDRLGRHTHILPVTSRTYVISLPRRKDRYLEMERLRTRLGVQWSYISAEDSQSPLVGQIMSRVRSLRREALNATDRLPFEWPRTPVSIVPFEDSGPLPLPPPASDDVVPLTCATENITLVPYSVALPEYKILSPSRIACWHSHLSAIQRAASHIPEKPSLVVEDDVDMEVDIKERLLSVWSLLPPDWDVVFLGHCWSNESYYPALGPPPSPQARLILTHLYPSRAPLCTHAYALSAAGARRLLLHLTYPRFAYSRAIDHALAWLVQSGRLKSFSIVPSIVVQRKIGTSDVMQGKGSKWRDHLVHGVLDGTGLD</sequence>
<proteinExistence type="predicted"/>
<reference evidence="2" key="1">
    <citation type="submission" date="2023-03" db="EMBL/GenBank/DDBJ databases">
        <title>Massive genome expansion in bonnet fungi (Mycena s.s.) driven by repeated elements and novel gene families across ecological guilds.</title>
        <authorList>
            <consortium name="Lawrence Berkeley National Laboratory"/>
            <person name="Harder C.B."/>
            <person name="Miyauchi S."/>
            <person name="Viragh M."/>
            <person name="Kuo A."/>
            <person name="Thoen E."/>
            <person name="Andreopoulos B."/>
            <person name="Lu D."/>
            <person name="Skrede I."/>
            <person name="Drula E."/>
            <person name="Henrissat B."/>
            <person name="Morin E."/>
            <person name="Kohler A."/>
            <person name="Barry K."/>
            <person name="LaButti K."/>
            <person name="Morin E."/>
            <person name="Salamov A."/>
            <person name="Lipzen A."/>
            <person name="Mereny Z."/>
            <person name="Hegedus B."/>
            <person name="Baldrian P."/>
            <person name="Stursova M."/>
            <person name="Weitz H."/>
            <person name="Taylor A."/>
            <person name="Grigoriev I.V."/>
            <person name="Nagy L.G."/>
            <person name="Martin F."/>
            <person name="Kauserud H."/>
        </authorList>
    </citation>
    <scope>NUCLEOTIDE SEQUENCE</scope>
    <source>
        <strain evidence="2">CBHHK067</strain>
    </source>
</reference>
<dbReference type="Proteomes" id="UP001221757">
    <property type="component" value="Unassembled WGS sequence"/>
</dbReference>
<dbReference type="AlphaFoldDB" id="A0AAD7GJT7"/>
<feature type="signal peptide" evidence="1">
    <location>
        <begin position="1"/>
        <end position="17"/>
    </location>
</feature>
<keyword evidence="1" id="KW-0732">Signal</keyword>
<evidence type="ECO:0000313" key="3">
    <source>
        <dbReference type="Proteomes" id="UP001221757"/>
    </source>
</evidence>
<protein>
    <recommendedName>
        <fullName evidence="4">Glycosyltransferase family 25 protein</fullName>
    </recommendedName>
</protein>
<name>A0AAD7GJT7_MYCRO</name>
<feature type="chain" id="PRO_5041907963" description="Glycosyltransferase family 25 protein" evidence="1">
    <location>
        <begin position="18"/>
        <end position="342"/>
    </location>
</feature>
<keyword evidence="3" id="KW-1185">Reference proteome</keyword>
<dbReference type="EMBL" id="JARKIE010000059">
    <property type="protein sequence ID" value="KAJ7691303.1"/>
    <property type="molecule type" value="Genomic_DNA"/>
</dbReference>
<evidence type="ECO:0008006" key="4">
    <source>
        <dbReference type="Google" id="ProtNLM"/>
    </source>
</evidence>
<evidence type="ECO:0000313" key="2">
    <source>
        <dbReference type="EMBL" id="KAJ7691303.1"/>
    </source>
</evidence>
<accession>A0AAD7GJT7</accession>
<evidence type="ECO:0000256" key="1">
    <source>
        <dbReference type="SAM" id="SignalP"/>
    </source>
</evidence>
<organism evidence="2 3">
    <name type="scientific">Mycena rosella</name>
    <name type="common">Pink bonnet</name>
    <name type="synonym">Agaricus rosellus</name>
    <dbReference type="NCBI Taxonomy" id="1033263"/>
    <lineage>
        <taxon>Eukaryota</taxon>
        <taxon>Fungi</taxon>
        <taxon>Dikarya</taxon>
        <taxon>Basidiomycota</taxon>
        <taxon>Agaricomycotina</taxon>
        <taxon>Agaricomycetes</taxon>
        <taxon>Agaricomycetidae</taxon>
        <taxon>Agaricales</taxon>
        <taxon>Marasmiineae</taxon>
        <taxon>Mycenaceae</taxon>
        <taxon>Mycena</taxon>
    </lineage>
</organism>